<dbReference type="EMBL" id="BTCL01000026">
    <property type="protein sequence ID" value="GMK48137.1"/>
    <property type="molecule type" value="Genomic_DNA"/>
</dbReference>
<name>A0ABQ6NVH7_9BACL</name>
<evidence type="ECO:0000313" key="3">
    <source>
        <dbReference type="Proteomes" id="UP001285921"/>
    </source>
</evidence>
<comment type="caution">
    <text evidence="2">The sequence shown here is derived from an EMBL/GenBank/DDBJ whole genome shotgun (WGS) entry which is preliminary data.</text>
</comment>
<organism evidence="2 3">
    <name type="scientific">Paenibacillus glycanilyticus</name>
    <dbReference type="NCBI Taxonomy" id="126569"/>
    <lineage>
        <taxon>Bacteria</taxon>
        <taxon>Bacillati</taxon>
        <taxon>Bacillota</taxon>
        <taxon>Bacilli</taxon>
        <taxon>Bacillales</taxon>
        <taxon>Paenibacillaceae</taxon>
        <taxon>Paenibacillus</taxon>
    </lineage>
</organism>
<dbReference type="InterPro" id="IPR013216">
    <property type="entry name" value="Methyltransf_11"/>
</dbReference>
<dbReference type="Gene3D" id="3.40.50.150">
    <property type="entry name" value="Vaccinia Virus protein VP39"/>
    <property type="match status" value="1"/>
</dbReference>
<sequence>MSSENKVKESWNEWSETWYLKYRTEEAIARVISSPASAFHPTTYRLIREAFPDLTGKRVLVPSSGDNHAVFAFHLLGAQVTSCDISDKQIENASIIAKHHSWDIEFICEDTMTLSQLPSEEYDLVYTSNGVHVWIHDLKSMYNNVSRVLKSDGVYIMYDIHPFMRPFGIKAKEALTINKPYHLTGPFGEVPTFKWRIQDILNAVVSSSLHIKRIEEMYAENGWFWVDDSENEGDNLTAKEVESYSDWRENPSAALPQWLSVKAVKYTKE</sequence>
<gene>
    <name evidence="2" type="ORF">PghCCS26_52670</name>
</gene>
<feature type="domain" description="Methyltransferase type 11" evidence="1">
    <location>
        <begin position="67"/>
        <end position="156"/>
    </location>
</feature>
<dbReference type="Proteomes" id="UP001285921">
    <property type="component" value="Unassembled WGS sequence"/>
</dbReference>
<reference evidence="2 3" key="1">
    <citation type="submission" date="2023-05" db="EMBL/GenBank/DDBJ databases">
        <title>Draft genome of Paenibacillus sp. CCS26.</title>
        <authorList>
            <person name="Akita H."/>
            <person name="Shinto Y."/>
            <person name="Kimura Z."/>
        </authorList>
    </citation>
    <scope>NUCLEOTIDE SEQUENCE [LARGE SCALE GENOMIC DNA]</scope>
    <source>
        <strain evidence="2 3">CCS26</strain>
    </source>
</reference>
<dbReference type="SUPFAM" id="SSF53335">
    <property type="entry name" value="S-adenosyl-L-methionine-dependent methyltransferases"/>
    <property type="match status" value="1"/>
</dbReference>
<dbReference type="CDD" id="cd02440">
    <property type="entry name" value="AdoMet_MTases"/>
    <property type="match status" value="1"/>
</dbReference>
<dbReference type="InterPro" id="IPR029063">
    <property type="entry name" value="SAM-dependent_MTases_sf"/>
</dbReference>
<accession>A0ABQ6NVH7</accession>
<evidence type="ECO:0000259" key="1">
    <source>
        <dbReference type="Pfam" id="PF08241"/>
    </source>
</evidence>
<protein>
    <recommendedName>
        <fullName evidence="1">Methyltransferase type 11 domain-containing protein</fullName>
    </recommendedName>
</protein>
<proteinExistence type="predicted"/>
<dbReference type="Pfam" id="PF08241">
    <property type="entry name" value="Methyltransf_11"/>
    <property type="match status" value="1"/>
</dbReference>
<evidence type="ECO:0000313" key="2">
    <source>
        <dbReference type="EMBL" id="GMK48137.1"/>
    </source>
</evidence>
<keyword evidence="3" id="KW-1185">Reference proteome</keyword>